<dbReference type="GO" id="GO:0015937">
    <property type="term" value="P:coenzyme A biosynthetic process"/>
    <property type="evidence" value="ECO:0007669"/>
    <property type="project" value="UniProtKB-ARBA"/>
</dbReference>
<dbReference type="OrthoDB" id="206213at2759"/>
<evidence type="ECO:0000259" key="7">
    <source>
        <dbReference type="PROSITE" id="PS51462"/>
    </source>
</evidence>
<dbReference type="Gene3D" id="3.90.79.10">
    <property type="entry name" value="Nucleoside Triphosphate Pyrophosphohydrolase"/>
    <property type="match status" value="1"/>
</dbReference>
<dbReference type="InterPro" id="IPR015797">
    <property type="entry name" value="NUDIX_hydrolase-like_dom_sf"/>
</dbReference>
<evidence type="ECO:0000256" key="1">
    <source>
        <dbReference type="ARBA" id="ARBA00001936"/>
    </source>
</evidence>
<name>A0A833QSN6_9POAL</name>
<feature type="domain" description="Nudix hydrolase" evidence="7">
    <location>
        <begin position="73"/>
        <end position="229"/>
    </location>
</feature>
<evidence type="ECO:0000313" key="9">
    <source>
        <dbReference type="Proteomes" id="UP000623129"/>
    </source>
</evidence>
<keyword evidence="6" id="KW-0464">Manganese</keyword>
<dbReference type="FunFam" id="3.90.79.10:FF:000036">
    <property type="entry name" value="Nudix hydrolase 11"/>
    <property type="match status" value="1"/>
</dbReference>
<evidence type="ECO:0000313" key="8">
    <source>
        <dbReference type="EMBL" id="KAF3328554.1"/>
    </source>
</evidence>
<dbReference type="CDD" id="cd03426">
    <property type="entry name" value="NUDIX_CoAse_Nudt7"/>
    <property type="match status" value="1"/>
</dbReference>
<dbReference type="GO" id="GO:0005737">
    <property type="term" value="C:cytoplasm"/>
    <property type="evidence" value="ECO:0007669"/>
    <property type="project" value="UniProtKB-ARBA"/>
</dbReference>
<dbReference type="InterPro" id="IPR000086">
    <property type="entry name" value="NUDIX_hydrolase_dom"/>
</dbReference>
<comment type="cofactor">
    <cofactor evidence="1">
        <name>Mn(2+)</name>
        <dbReference type="ChEBI" id="CHEBI:29035"/>
    </cofactor>
</comment>
<organism evidence="8 9">
    <name type="scientific">Carex littledalei</name>
    <dbReference type="NCBI Taxonomy" id="544730"/>
    <lineage>
        <taxon>Eukaryota</taxon>
        <taxon>Viridiplantae</taxon>
        <taxon>Streptophyta</taxon>
        <taxon>Embryophyta</taxon>
        <taxon>Tracheophyta</taxon>
        <taxon>Spermatophyta</taxon>
        <taxon>Magnoliopsida</taxon>
        <taxon>Liliopsida</taxon>
        <taxon>Poales</taxon>
        <taxon>Cyperaceae</taxon>
        <taxon>Cyperoideae</taxon>
        <taxon>Cariceae</taxon>
        <taxon>Carex</taxon>
        <taxon>Carex subgen. Euthyceras</taxon>
    </lineage>
</organism>
<dbReference type="PANTHER" id="PTHR12992:SF24">
    <property type="entry name" value="PEROXISOMAL COENZYME A DIPHOSPHATASE NUDT7"/>
    <property type="match status" value="1"/>
</dbReference>
<gene>
    <name evidence="8" type="ORF">FCM35_KLT05632</name>
</gene>
<dbReference type="SUPFAM" id="SSF55811">
    <property type="entry name" value="Nudix"/>
    <property type="match status" value="1"/>
</dbReference>
<protein>
    <submittedName>
        <fullName evidence="8">Nudix hydrolase 15</fullName>
    </submittedName>
</protein>
<evidence type="ECO:0000256" key="5">
    <source>
        <dbReference type="ARBA" id="ARBA00022842"/>
    </source>
</evidence>
<dbReference type="PANTHER" id="PTHR12992">
    <property type="entry name" value="NUDIX HYDROLASE"/>
    <property type="match status" value="1"/>
</dbReference>
<keyword evidence="4 8" id="KW-0378">Hydrolase</keyword>
<keyword evidence="3" id="KW-0479">Metal-binding</keyword>
<dbReference type="GO" id="GO:0015938">
    <property type="term" value="P:coenzyme A catabolic process"/>
    <property type="evidence" value="ECO:0007669"/>
    <property type="project" value="TreeGrafter"/>
</dbReference>
<evidence type="ECO:0000256" key="3">
    <source>
        <dbReference type="ARBA" id="ARBA00022723"/>
    </source>
</evidence>
<comment type="cofactor">
    <cofactor evidence="2">
        <name>Mg(2+)</name>
        <dbReference type="ChEBI" id="CHEBI:18420"/>
    </cofactor>
</comment>
<keyword evidence="5" id="KW-0460">Magnesium</keyword>
<accession>A0A833QSN6</accession>
<proteinExistence type="predicted"/>
<reference evidence="8" key="1">
    <citation type="submission" date="2020-01" db="EMBL/GenBank/DDBJ databases">
        <title>Genome sequence of Kobresia littledalei, the first chromosome-level genome in the family Cyperaceae.</title>
        <authorList>
            <person name="Qu G."/>
        </authorList>
    </citation>
    <scope>NUCLEOTIDE SEQUENCE</scope>
    <source>
        <strain evidence="8">C.B.Clarke</strain>
        <tissue evidence="8">Leaf</tissue>
    </source>
</reference>
<dbReference type="InterPro" id="IPR045121">
    <property type="entry name" value="CoAse"/>
</dbReference>
<evidence type="ECO:0000256" key="6">
    <source>
        <dbReference type="ARBA" id="ARBA00023211"/>
    </source>
</evidence>
<dbReference type="AlphaFoldDB" id="A0A833QSN6"/>
<dbReference type="Proteomes" id="UP000623129">
    <property type="component" value="Unassembled WGS sequence"/>
</dbReference>
<evidence type="ECO:0000256" key="4">
    <source>
        <dbReference type="ARBA" id="ARBA00022801"/>
    </source>
</evidence>
<dbReference type="EMBL" id="SWLB01000015">
    <property type="protein sequence ID" value="KAF3328554.1"/>
    <property type="molecule type" value="Genomic_DNA"/>
</dbReference>
<keyword evidence="9" id="KW-1185">Reference proteome</keyword>
<comment type="caution">
    <text evidence="8">The sequence shown here is derived from an EMBL/GenBank/DDBJ whole genome shotgun (WGS) entry which is preliminary data.</text>
</comment>
<dbReference type="Pfam" id="PF00293">
    <property type="entry name" value="NUDIX"/>
    <property type="match status" value="1"/>
</dbReference>
<evidence type="ECO:0000256" key="2">
    <source>
        <dbReference type="ARBA" id="ARBA00001946"/>
    </source>
</evidence>
<dbReference type="GO" id="GO:0006637">
    <property type="term" value="P:acyl-CoA metabolic process"/>
    <property type="evidence" value="ECO:0007669"/>
    <property type="project" value="UniProtKB-ARBA"/>
</dbReference>
<sequence length="272" mass="30877">METCPIRSTDPIKSLRLADLERQLLLYKAPLCPLDSEGEESEVDDRGPVFSPMAVAESVVAPPSLSRSARFRFKTAAVLICLFEDSNGDLRVILTMRSSNLNTSPGEVSLPGGKAEEGDKDEKETAIREAKEEIGLQPDLVSVVAVLEPFFTKRLLRVVPVVCIFKDKDAFKPVLNPAEVEELFDVPLKMFLKDENRRAEDREWQGIKYLMHFFDYTKDDTKYSIWGLTAAILIRAASVVYQRPPSFTEQHPNYWNSIFQEIRKLVKPHIKC</sequence>
<dbReference type="PROSITE" id="PS51462">
    <property type="entry name" value="NUDIX"/>
    <property type="match status" value="1"/>
</dbReference>
<dbReference type="GO" id="GO:0010945">
    <property type="term" value="F:coenzyme A diphosphatase activity"/>
    <property type="evidence" value="ECO:0007669"/>
    <property type="project" value="InterPro"/>
</dbReference>
<dbReference type="GO" id="GO:0046872">
    <property type="term" value="F:metal ion binding"/>
    <property type="evidence" value="ECO:0007669"/>
    <property type="project" value="UniProtKB-KW"/>
</dbReference>
<dbReference type="GO" id="GO:0008893">
    <property type="term" value="F:guanosine-3',5'-bis(diphosphate) 3'-diphosphatase activity"/>
    <property type="evidence" value="ECO:0007669"/>
    <property type="project" value="UniProtKB-ARBA"/>
</dbReference>